<reference evidence="4" key="1">
    <citation type="submission" date="2018-02" db="EMBL/GenBank/DDBJ databases">
        <authorList>
            <person name="Kim S.-K."/>
            <person name="Jung H.-I."/>
            <person name="Lee S.-W."/>
        </authorList>
    </citation>
    <scope>NUCLEOTIDE SEQUENCE</scope>
    <source>
        <strain evidence="4">SK3146</strain>
    </source>
</reference>
<sequence>MRADRLISLIMHLQLEGRMTAKELARRLEVSERTIYRDIEALSAAGVPVYTDSGAGGGISLPKEYRTRLDGLTTPEIHALFVHLAGEPLRQLGIGSALQTALLKLLNALPSESRLDAEWIQNRIFLDTESWRSHPEDEAFLTAAQQAVWEEKRVRMLYVNRSGEAVAAMIDPYGLVAKAGVWFIVAGLNGRITALRLSGIRSFERTEEGFVRPDGFKLSVFWPQWVADWEAGQFRYSVVADFPEDRARRLLAKVRDVRAVPQDSVSAAAQPPVRPGWQRWVLAFENMETAADRMLALGMDAEVIEPSELREKLRSCAGKIMRLYS</sequence>
<dbReference type="PANTHER" id="PTHR34580">
    <property type="match status" value="1"/>
</dbReference>
<gene>
    <name evidence="4" type="ORF">SK3146_02662</name>
</gene>
<dbReference type="InterPro" id="IPR026881">
    <property type="entry name" value="WYL_dom"/>
</dbReference>
<dbReference type="Pfam" id="PF13280">
    <property type="entry name" value="WYL"/>
    <property type="match status" value="1"/>
</dbReference>
<accession>A0ABY4RMR3</accession>
<dbReference type="Gene3D" id="1.10.10.10">
    <property type="entry name" value="Winged helix-like DNA-binding domain superfamily/Winged helix DNA-binding domain"/>
    <property type="match status" value="1"/>
</dbReference>
<dbReference type="InterPro" id="IPR051534">
    <property type="entry name" value="CBASS_pafABC_assoc_protein"/>
</dbReference>
<dbReference type="Pfam" id="PF08279">
    <property type="entry name" value="HTH_11"/>
    <property type="match status" value="1"/>
</dbReference>
<dbReference type="InterPro" id="IPR036388">
    <property type="entry name" value="WH-like_DNA-bd_sf"/>
</dbReference>
<proteinExistence type="predicted"/>
<keyword evidence="2" id="KW-0804">Transcription</keyword>
<evidence type="ECO:0000256" key="1">
    <source>
        <dbReference type="ARBA" id="ARBA00023015"/>
    </source>
</evidence>
<reference evidence="4" key="2">
    <citation type="journal article" date="2021" name="J Anim Sci Technol">
        <title>Complete genome sequence of Paenibacillus konkukensis sp. nov. SK3146 as a potential probiotic strain.</title>
        <authorList>
            <person name="Jung H.I."/>
            <person name="Park S."/>
            <person name="Niu K.M."/>
            <person name="Lee S.W."/>
            <person name="Kothari D."/>
            <person name="Yi K.J."/>
            <person name="Kim S.K."/>
        </authorList>
    </citation>
    <scope>NUCLEOTIDE SEQUENCE</scope>
    <source>
        <strain evidence="4">SK3146</strain>
    </source>
</reference>
<dbReference type="Proteomes" id="UP001057134">
    <property type="component" value="Chromosome"/>
</dbReference>
<dbReference type="Pfam" id="PF25583">
    <property type="entry name" value="WCX"/>
    <property type="match status" value="1"/>
</dbReference>
<dbReference type="PANTHER" id="PTHR34580:SF1">
    <property type="entry name" value="PROTEIN PAFC"/>
    <property type="match status" value="1"/>
</dbReference>
<dbReference type="PROSITE" id="PS52050">
    <property type="entry name" value="WYL"/>
    <property type="match status" value="1"/>
</dbReference>
<dbReference type="SUPFAM" id="SSF46785">
    <property type="entry name" value="Winged helix' DNA-binding domain"/>
    <property type="match status" value="1"/>
</dbReference>
<keyword evidence="1" id="KW-0805">Transcription regulation</keyword>
<dbReference type="InterPro" id="IPR013196">
    <property type="entry name" value="HTH_11"/>
</dbReference>
<name>A0ABY4RMR3_9BACL</name>
<dbReference type="InterPro" id="IPR057727">
    <property type="entry name" value="WCX_dom"/>
</dbReference>
<dbReference type="EMBL" id="CP027059">
    <property type="protein sequence ID" value="UQZ83475.1"/>
    <property type="molecule type" value="Genomic_DNA"/>
</dbReference>
<evidence type="ECO:0000256" key="2">
    <source>
        <dbReference type="ARBA" id="ARBA00023163"/>
    </source>
</evidence>
<dbReference type="InterPro" id="IPR001034">
    <property type="entry name" value="DeoR_HTH"/>
</dbReference>
<evidence type="ECO:0000313" key="5">
    <source>
        <dbReference type="Proteomes" id="UP001057134"/>
    </source>
</evidence>
<dbReference type="InterPro" id="IPR036390">
    <property type="entry name" value="WH_DNA-bd_sf"/>
</dbReference>
<keyword evidence="5" id="KW-1185">Reference proteome</keyword>
<evidence type="ECO:0000259" key="3">
    <source>
        <dbReference type="PROSITE" id="PS51000"/>
    </source>
</evidence>
<feature type="domain" description="HTH deoR-type" evidence="3">
    <location>
        <begin position="2"/>
        <end position="57"/>
    </location>
</feature>
<evidence type="ECO:0000313" key="4">
    <source>
        <dbReference type="EMBL" id="UQZ83475.1"/>
    </source>
</evidence>
<organism evidence="4 5">
    <name type="scientific">Paenibacillus konkukensis</name>
    <dbReference type="NCBI Taxonomy" id="2020716"/>
    <lineage>
        <taxon>Bacteria</taxon>
        <taxon>Bacillati</taxon>
        <taxon>Bacillota</taxon>
        <taxon>Bacilli</taxon>
        <taxon>Bacillales</taxon>
        <taxon>Paenibacillaceae</taxon>
        <taxon>Paenibacillus</taxon>
    </lineage>
</organism>
<dbReference type="PROSITE" id="PS51000">
    <property type="entry name" value="HTH_DEOR_2"/>
    <property type="match status" value="1"/>
</dbReference>
<protein>
    <submittedName>
        <fullName evidence="4">HTH domain protein</fullName>
    </submittedName>
</protein>